<name>A0A9D7IDA2_9RHOO</name>
<dbReference type="GO" id="GO:0090313">
    <property type="term" value="P:regulation of protein targeting to membrane"/>
    <property type="evidence" value="ECO:0007669"/>
    <property type="project" value="TreeGrafter"/>
</dbReference>
<evidence type="ECO:0000256" key="2">
    <source>
        <dbReference type="SAM" id="Phobius"/>
    </source>
</evidence>
<accession>A0A9D7IDA2</accession>
<dbReference type="PANTHER" id="PTHR30441:SF8">
    <property type="entry name" value="DUF748 DOMAIN-CONTAINING PROTEIN"/>
    <property type="match status" value="1"/>
</dbReference>
<proteinExistence type="predicted"/>
<keyword evidence="2" id="KW-1133">Transmembrane helix</keyword>
<comment type="caution">
    <text evidence="3">The sequence shown here is derived from an EMBL/GenBank/DDBJ whole genome shotgun (WGS) entry which is preliminary data.</text>
</comment>
<evidence type="ECO:0000256" key="1">
    <source>
        <dbReference type="SAM" id="MobiDB-lite"/>
    </source>
</evidence>
<keyword evidence="2" id="KW-0812">Transmembrane</keyword>
<dbReference type="Pfam" id="PF05359">
    <property type="entry name" value="DUF748"/>
    <property type="match status" value="1"/>
</dbReference>
<feature type="compositionally biased region" description="Basic and acidic residues" evidence="1">
    <location>
        <begin position="1130"/>
        <end position="1145"/>
    </location>
</feature>
<sequence length="1145" mass="125441">MIDKAKLQTALHSPKTKKYALRFVIAFVVVGVLGFFVLPPLVKSILLEQLGKALHRPVTVNSVSINPYALSVTLEGVSIQEREGGETFASFDSLYMNLESTSIFRFGPVFGEVRLVNPKLRIVRLPDNRYNFSDLLDEFMARPRNDDPTPPFSLNNIQITGGVIEFDDRQLDEKHVISDINLTLPFVSSMAYATDSFVEPSFSALVNGAPLHIKGRSKPFTDTLESELALDLSDLQLAKYLDYIPFELPIKVQSGTLNTNLKLTFLQQKDKPSTLLVSGTTAVVSLDVKDTSGSPLLSLKQLDLVIGSADLLGRKFVIERIAVDSPEIHARVSRQGTINWIEFFRKEMTPGKPMAQAVEKSAPAIPVEWSLSEAKVSGGALRWLDESHGKPFNASLEALELDLHKLDSKGETAAEFDASWRVIAEEWLKVDTFSVKGGKLDLARHEVRVGDALARGVRGLIRRTAEGKIEWLQTPALRVLEASQKETSEPWKITLDKYVGEDIGVRFEDRAVSPVAMQTIDGFGFEIENLSTEPGQKAKLAARFKLNKKGEIGVDGTLQPIPLNADLNLDIKSLELLPLQAYFTEKLNIAVTRGQVTANGNVQLRQDAAGKKTDAPVLAGGFTGQATIGDFYAVDKLNSADFLRWKSLFFGKVDARLNPHSLSIGEIALTDFFARVIVSPDGKLNLLQIVRKEDAPAVAVVPQAAEQGGTPVVAPATETGSGKAVAPVTPVTPVPGVDPALSESRPVIPIKIGKITLQGGNVRFSDNFVKPNYTANLKQIGGRITGLSSEPGSIASLELRGSYDNVAPLNISAKINPLSAKPYLDLQADIKGIELTPFSSYSGKYAGYMIEKGKLSLFVKYKIENDQLEAENRIFLDQLTFGDPVESPDATKLPVTLAVSLLQNRKGEIDLNLPISGSLNDPQFSIGSLVIKVIVNLFIKAVTSPFALIGSMFGSGEELSNVEFDYGRAAITPAAQKRLENLTKALIDRPALRLEVEGRVDLEQDREGLKSARIERKVKALKREDMTKNGVESGETITVSDEEYPALLERVYRAEKFPKPRNMVGMVKGLPVEEMEKLMLANSIVDDEDLRELGERRAKAVRDWLLEHDVPADRVFLLPSKLGEAGAKSGADEKARSSRVDFTLK</sequence>
<organism evidence="3 4">
    <name type="scientific">Candidatus Propionivibrio dominans</name>
    <dbReference type="NCBI Taxonomy" id="2954373"/>
    <lineage>
        <taxon>Bacteria</taxon>
        <taxon>Pseudomonadati</taxon>
        <taxon>Pseudomonadota</taxon>
        <taxon>Betaproteobacteria</taxon>
        <taxon>Rhodocyclales</taxon>
        <taxon>Rhodocyclaceae</taxon>
        <taxon>Propionivibrio</taxon>
    </lineage>
</organism>
<evidence type="ECO:0000313" key="4">
    <source>
        <dbReference type="Proteomes" id="UP000886602"/>
    </source>
</evidence>
<reference evidence="3" key="1">
    <citation type="submission" date="2020-10" db="EMBL/GenBank/DDBJ databases">
        <title>Connecting structure to function with the recovery of over 1000 high-quality activated sludge metagenome-assembled genomes encoding full-length rRNA genes using long-read sequencing.</title>
        <authorList>
            <person name="Singleton C.M."/>
            <person name="Petriglieri F."/>
            <person name="Kristensen J.M."/>
            <person name="Kirkegaard R.H."/>
            <person name="Michaelsen T.Y."/>
            <person name="Andersen M.H."/>
            <person name="Karst S.M."/>
            <person name="Dueholm M.S."/>
            <person name="Nielsen P.H."/>
            <person name="Albertsen M."/>
        </authorList>
    </citation>
    <scope>NUCLEOTIDE SEQUENCE</scope>
    <source>
        <strain evidence="3">EsbW_18-Q3-R4-48_MAXAC.044</strain>
    </source>
</reference>
<dbReference type="PANTHER" id="PTHR30441">
    <property type="entry name" value="DUF748 DOMAIN-CONTAINING PROTEIN"/>
    <property type="match status" value="1"/>
</dbReference>
<dbReference type="AlphaFoldDB" id="A0A9D7IDA2"/>
<dbReference type="Proteomes" id="UP000886602">
    <property type="component" value="Unassembled WGS sequence"/>
</dbReference>
<evidence type="ECO:0000313" key="3">
    <source>
        <dbReference type="EMBL" id="MBK7423860.1"/>
    </source>
</evidence>
<dbReference type="InterPro" id="IPR008023">
    <property type="entry name" value="DUF748"/>
</dbReference>
<gene>
    <name evidence="3" type="ORF">IPJ48_12560</name>
</gene>
<feature type="transmembrane region" description="Helical" evidence="2">
    <location>
        <begin position="20"/>
        <end position="42"/>
    </location>
</feature>
<dbReference type="InterPro" id="IPR036737">
    <property type="entry name" value="OmpA-like_sf"/>
</dbReference>
<dbReference type="EMBL" id="JADJNC010000019">
    <property type="protein sequence ID" value="MBK7423860.1"/>
    <property type="molecule type" value="Genomic_DNA"/>
</dbReference>
<dbReference type="InterPro" id="IPR052894">
    <property type="entry name" value="AsmA-related"/>
</dbReference>
<protein>
    <submittedName>
        <fullName evidence="3">DUF748 domain-containing protein</fullName>
    </submittedName>
</protein>
<keyword evidence="2" id="KW-0472">Membrane</keyword>
<feature type="region of interest" description="Disordered" evidence="1">
    <location>
        <begin position="1124"/>
        <end position="1145"/>
    </location>
</feature>
<dbReference type="GO" id="GO:0005886">
    <property type="term" value="C:plasma membrane"/>
    <property type="evidence" value="ECO:0007669"/>
    <property type="project" value="TreeGrafter"/>
</dbReference>
<dbReference type="Gene3D" id="3.30.1330.60">
    <property type="entry name" value="OmpA-like domain"/>
    <property type="match status" value="1"/>
</dbReference>